<keyword evidence="2" id="KW-1185">Reference proteome</keyword>
<dbReference type="RefSeq" id="XP_024678527.1">
    <property type="nucleotide sequence ID" value="XM_024825177.1"/>
</dbReference>
<name>A0A2I1BX36_ASPN1</name>
<dbReference type="EMBL" id="MSZS01000008">
    <property type="protein sequence ID" value="PKX89932.1"/>
    <property type="molecule type" value="Genomic_DNA"/>
</dbReference>
<dbReference type="Proteomes" id="UP000234474">
    <property type="component" value="Unassembled WGS sequence"/>
</dbReference>
<dbReference type="OrthoDB" id="2117718at2759"/>
<dbReference type="GeneID" id="36532502"/>
<dbReference type="VEuPathDB" id="FungiDB:P174DRAFT_424142"/>
<protein>
    <submittedName>
        <fullName evidence="1">Uncharacterized protein</fullName>
    </submittedName>
</protein>
<gene>
    <name evidence="1" type="ORF">P174DRAFT_424142</name>
</gene>
<proteinExistence type="predicted"/>
<reference evidence="2" key="1">
    <citation type="journal article" date="2018" name="Proc. Natl. Acad. Sci. U.S.A.">
        <title>Linking secondary metabolites to gene clusters through genome sequencing of six diverse Aspergillus species.</title>
        <authorList>
            <person name="Kaerboelling I."/>
            <person name="Vesth T.C."/>
            <person name="Frisvad J.C."/>
            <person name="Nybo J.L."/>
            <person name="Theobald S."/>
            <person name="Kuo A."/>
            <person name="Bowyer P."/>
            <person name="Matsuda Y."/>
            <person name="Mondo S."/>
            <person name="Lyhne E.K."/>
            <person name="Kogle M.E."/>
            <person name="Clum A."/>
            <person name="Lipzen A."/>
            <person name="Salamov A."/>
            <person name="Ngan C.Y."/>
            <person name="Daum C."/>
            <person name="Chiniquy J."/>
            <person name="Barry K."/>
            <person name="LaButti K."/>
            <person name="Haridas S."/>
            <person name="Simmons B.A."/>
            <person name="Magnuson J.K."/>
            <person name="Mortensen U.H."/>
            <person name="Larsen T.O."/>
            <person name="Grigoriev I.V."/>
            <person name="Baker S.E."/>
            <person name="Andersen M.R."/>
        </authorList>
    </citation>
    <scope>NUCLEOTIDE SEQUENCE [LARGE SCALE GENOMIC DNA]</scope>
    <source>
        <strain evidence="2">IBT 16806</strain>
    </source>
</reference>
<sequence length="495" mass="55521">MYQISLKATKSVADPTSSIDAAHGDRLVERDAYDAATLRFISDMELSSMYAEKISPYPILMPRSFIEHLKELQHLLFVAISNILDRWWEDSEADFPRRMPLEPHEESVLKWVHERSKQSLMPHYNERPLHWRPDLLLPAGADSNTILPFKICEINARSPFNSMIKSVCMFHAAAASEIALPDGLELASTADKMVDSLVSLFNPDLPLHVIWHEGITDPIDAFSSLYKKRTGKIPRVIRATDLRLAPDSSSPTGRILCCVASAGSAENPDGQGIASQSGEPLERIYQVGLQLSHQDYSDISSEVLQQLAVDGICDMRNIFLVSDKRMLGIIRQELDALVHKHHVFTGEQAEILRQGIVHTILPSSEDIRRLMRQIREGSVSKDSYLLKPARGHRGMGILLGKDLEQKEFEELLEELADPLLPADKRYVVQPFIEQALFGLRLYDDSEPQQCRMTGTYHAIGGCFAGLGVWRADSERICSRFHGAFSIPAVVALTCQ</sequence>
<evidence type="ECO:0000313" key="2">
    <source>
        <dbReference type="Proteomes" id="UP000234474"/>
    </source>
</evidence>
<evidence type="ECO:0000313" key="1">
    <source>
        <dbReference type="EMBL" id="PKX89932.1"/>
    </source>
</evidence>
<organism evidence="1 2">
    <name type="scientific">Aspergillus novofumigatus (strain IBT 16806)</name>
    <dbReference type="NCBI Taxonomy" id="1392255"/>
    <lineage>
        <taxon>Eukaryota</taxon>
        <taxon>Fungi</taxon>
        <taxon>Dikarya</taxon>
        <taxon>Ascomycota</taxon>
        <taxon>Pezizomycotina</taxon>
        <taxon>Eurotiomycetes</taxon>
        <taxon>Eurotiomycetidae</taxon>
        <taxon>Eurotiales</taxon>
        <taxon>Aspergillaceae</taxon>
        <taxon>Aspergillus</taxon>
        <taxon>Aspergillus subgen. Fumigati</taxon>
    </lineage>
</organism>
<dbReference type="OMA" id="HICEINA"/>
<accession>A0A2I1BX36</accession>
<dbReference type="STRING" id="1392255.A0A2I1BX36"/>
<dbReference type="AlphaFoldDB" id="A0A2I1BX36"/>
<comment type="caution">
    <text evidence="1">The sequence shown here is derived from an EMBL/GenBank/DDBJ whole genome shotgun (WGS) entry which is preliminary data.</text>
</comment>
<dbReference type="SUPFAM" id="SSF56059">
    <property type="entry name" value="Glutathione synthetase ATP-binding domain-like"/>
    <property type="match status" value="1"/>
</dbReference>